<protein>
    <submittedName>
        <fullName evidence="1">Uncharacterized protein</fullName>
    </submittedName>
</protein>
<reference evidence="1" key="1">
    <citation type="submission" date="2014-11" db="EMBL/GenBank/DDBJ databases">
        <authorList>
            <person name="Amaro Gonzalez C."/>
        </authorList>
    </citation>
    <scope>NUCLEOTIDE SEQUENCE</scope>
</reference>
<reference evidence="1" key="2">
    <citation type="journal article" date="2015" name="Fish Shellfish Immunol.">
        <title>Early steps in the European eel (Anguilla anguilla)-Vibrio vulnificus interaction in the gills: Role of the RtxA13 toxin.</title>
        <authorList>
            <person name="Callol A."/>
            <person name="Pajuelo D."/>
            <person name="Ebbesson L."/>
            <person name="Teles M."/>
            <person name="MacKenzie S."/>
            <person name="Amaro C."/>
        </authorList>
    </citation>
    <scope>NUCLEOTIDE SEQUENCE</scope>
</reference>
<organism evidence="1">
    <name type="scientific">Anguilla anguilla</name>
    <name type="common">European freshwater eel</name>
    <name type="synonym">Muraena anguilla</name>
    <dbReference type="NCBI Taxonomy" id="7936"/>
    <lineage>
        <taxon>Eukaryota</taxon>
        <taxon>Metazoa</taxon>
        <taxon>Chordata</taxon>
        <taxon>Craniata</taxon>
        <taxon>Vertebrata</taxon>
        <taxon>Euteleostomi</taxon>
        <taxon>Actinopterygii</taxon>
        <taxon>Neopterygii</taxon>
        <taxon>Teleostei</taxon>
        <taxon>Anguilliformes</taxon>
        <taxon>Anguillidae</taxon>
        <taxon>Anguilla</taxon>
    </lineage>
</organism>
<dbReference type="AlphaFoldDB" id="A0A0E9UZG8"/>
<name>A0A0E9UZG8_ANGAN</name>
<evidence type="ECO:0000313" key="1">
    <source>
        <dbReference type="EMBL" id="JAH71207.1"/>
    </source>
</evidence>
<accession>A0A0E9UZG8</accession>
<sequence>MRTEVGPWFLIGAGDISSDPIGAGVYLVVLVLQRLSSPFPTLLPSASQYNGTE</sequence>
<dbReference type="EMBL" id="GBXM01037370">
    <property type="protein sequence ID" value="JAH71207.1"/>
    <property type="molecule type" value="Transcribed_RNA"/>
</dbReference>
<proteinExistence type="predicted"/>